<protein>
    <recommendedName>
        <fullName evidence="8">BZIP domain-containing protein</fullName>
    </recommendedName>
</protein>
<dbReference type="FunCoup" id="A0A1Y1Z019">
    <property type="interactions" value="139"/>
</dbReference>
<keyword evidence="2" id="KW-0805">Transcription regulation</keyword>
<keyword evidence="4" id="KW-0804">Transcription</keyword>
<dbReference type="AlphaFoldDB" id="A0A1Y1Z019"/>
<feature type="region of interest" description="Disordered" evidence="7">
    <location>
        <begin position="256"/>
        <end position="331"/>
    </location>
</feature>
<proteinExistence type="predicted"/>
<name>A0A1Y1Z019_9FUNG</name>
<evidence type="ECO:0000256" key="5">
    <source>
        <dbReference type="ARBA" id="ARBA00023242"/>
    </source>
</evidence>
<sequence length="471" mass="50773">MSTSQTISYNKRASFEFQDSPFPQKGISGKLHSSDMSRQTVPMEKSCKPDFASPSILSVSNLLSPLPATNQQSPSQFANPSSKLDLEPNPFEQSFGTATTEGTGATDTGAVTPKSILPPISSIDSPQPLRDSFPWGEQSLRSGPLSPSMLVRPQNQKGLSRSTAFSPFGSQPSPMTAALLGAAGQVTTNFLNNLPNHSLQLKVSDMSPSLNLKRASQASAKPNTSSNIPTSGQPTPAFQPTNSSAQINLSTAGQADLKGHENQATARLTKTLPPKSRKSKTKSPSPSDRRKSTVSLVSTEGNGDSDGEKEELEHDGKHKKIKNDDPEEKRKNFLERNRQAALKCRQRKKQWLNNLQGQVEYYTQENEQLQNQAAALREEIINLKTLLIAHKDCPVAQSNGVGLDLGALTSTGPAGNSSRINPAMSIPLMQSNMNQTIARSLGGAPGISSMHNHQMHPSASNPNLNPNMMRF</sequence>
<evidence type="ECO:0000313" key="10">
    <source>
        <dbReference type="Proteomes" id="UP000193498"/>
    </source>
</evidence>
<dbReference type="Pfam" id="PF11786">
    <property type="entry name" value="Aft1_HRA"/>
    <property type="match status" value="1"/>
</dbReference>
<dbReference type="PROSITE" id="PS50217">
    <property type="entry name" value="BZIP"/>
    <property type="match status" value="1"/>
</dbReference>
<comment type="caution">
    <text evidence="9">The sequence shown here is derived from an EMBL/GenBank/DDBJ whole genome shotgun (WGS) entry which is preliminary data.</text>
</comment>
<evidence type="ECO:0000313" key="9">
    <source>
        <dbReference type="EMBL" id="ORY03632.1"/>
    </source>
</evidence>
<evidence type="ECO:0000256" key="2">
    <source>
        <dbReference type="ARBA" id="ARBA00023015"/>
    </source>
</evidence>
<evidence type="ECO:0000256" key="1">
    <source>
        <dbReference type="ARBA" id="ARBA00004123"/>
    </source>
</evidence>
<comment type="subcellular location">
    <subcellularLocation>
        <location evidence="1">Nucleus</location>
    </subcellularLocation>
</comment>
<feature type="coiled-coil region" evidence="6">
    <location>
        <begin position="352"/>
        <end position="386"/>
    </location>
</feature>
<keyword evidence="5" id="KW-0539">Nucleus</keyword>
<dbReference type="Pfam" id="PF11785">
    <property type="entry name" value="Aft1_OSA"/>
    <property type="match status" value="1"/>
</dbReference>
<evidence type="ECO:0000259" key="8">
    <source>
        <dbReference type="PROSITE" id="PS50217"/>
    </source>
</evidence>
<feature type="compositionally biased region" description="Polar residues" evidence="7">
    <location>
        <begin position="1"/>
        <end position="11"/>
    </location>
</feature>
<gene>
    <name evidence="9" type="ORF">K493DRAFT_311658</name>
</gene>
<feature type="compositionally biased region" description="Low complexity" evidence="7">
    <location>
        <begin position="96"/>
        <end position="127"/>
    </location>
</feature>
<dbReference type="InterPro" id="IPR020956">
    <property type="entry name" value="TF_Aft1_OSM"/>
</dbReference>
<dbReference type="InParanoid" id="A0A1Y1Z019"/>
<evidence type="ECO:0000256" key="3">
    <source>
        <dbReference type="ARBA" id="ARBA00023125"/>
    </source>
</evidence>
<accession>A0A1Y1Z019</accession>
<dbReference type="PANTHER" id="PTHR19304">
    <property type="entry name" value="CYCLIC-AMP RESPONSE ELEMENT BINDING PROTEIN"/>
    <property type="match status" value="1"/>
</dbReference>
<dbReference type="Gene3D" id="1.20.5.170">
    <property type="match status" value="1"/>
</dbReference>
<dbReference type="GO" id="GO:0003677">
    <property type="term" value="F:DNA binding"/>
    <property type="evidence" value="ECO:0007669"/>
    <property type="project" value="UniProtKB-KW"/>
</dbReference>
<dbReference type="OrthoDB" id="295274at2759"/>
<dbReference type="STRING" id="1314790.A0A1Y1Z019"/>
<dbReference type="InterPro" id="IPR004827">
    <property type="entry name" value="bZIP"/>
</dbReference>
<feature type="region of interest" description="Disordered" evidence="7">
    <location>
        <begin position="1"/>
        <end position="127"/>
    </location>
</feature>
<feature type="compositionally biased region" description="Basic and acidic residues" evidence="7">
    <location>
        <begin position="311"/>
        <end position="331"/>
    </location>
</feature>
<dbReference type="SUPFAM" id="SSF57959">
    <property type="entry name" value="Leucine zipper domain"/>
    <property type="match status" value="1"/>
</dbReference>
<evidence type="ECO:0000256" key="4">
    <source>
        <dbReference type="ARBA" id="ARBA00023163"/>
    </source>
</evidence>
<dbReference type="CDD" id="cd14687">
    <property type="entry name" value="bZIP_ATF2"/>
    <property type="match status" value="1"/>
</dbReference>
<dbReference type="GO" id="GO:0005634">
    <property type="term" value="C:nucleus"/>
    <property type="evidence" value="ECO:0007669"/>
    <property type="project" value="UniProtKB-SubCell"/>
</dbReference>
<dbReference type="GO" id="GO:0003700">
    <property type="term" value="F:DNA-binding transcription factor activity"/>
    <property type="evidence" value="ECO:0007669"/>
    <property type="project" value="InterPro"/>
</dbReference>
<dbReference type="Proteomes" id="UP000193498">
    <property type="component" value="Unassembled WGS sequence"/>
</dbReference>
<feature type="domain" description="BZIP" evidence="8">
    <location>
        <begin position="327"/>
        <end position="390"/>
    </location>
</feature>
<organism evidence="9 10">
    <name type="scientific">Basidiobolus meristosporus CBS 931.73</name>
    <dbReference type="NCBI Taxonomy" id="1314790"/>
    <lineage>
        <taxon>Eukaryota</taxon>
        <taxon>Fungi</taxon>
        <taxon>Fungi incertae sedis</taxon>
        <taxon>Zoopagomycota</taxon>
        <taxon>Entomophthoromycotina</taxon>
        <taxon>Basidiobolomycetes</taxon>
        <taxon>Basidiobolales</taxon>
        <taxon>Basidiobolaceae</taxon>
        <taxon>Basidiobolus</taxon>
    </lineage>
</organism>
<feature type="compositionally biased region" description="Polar residues" evidence="7">
    <location>
        <begin position="55"/>
        <end position="82"/>
    </location>
</feature>
<evidence type="ECO:0000256" key="6">
    <source>
        <dbReference type="SAM" id="Coils"/>
    </source>
</evidence>
<dbReference type="Pfam" id="PF00170">
    <property type="entry name" value="bZIP_1"/>
    <property type="match status" value="1"/>
</dbReference>
<dbReference type="FunFam" id="1.20.5.170:FF:000053">
    <property type="entry name" value="BZIP transcription factor AtfA"/>
    <property type="match status" value="1"/>
</dbReference>
<evidence type="ECO:0000256" key="7">
    <source>
        <dbReference type="SAM" id="MobiDB-lite"/>
    </source>
</evidence>
<dbReference type="SMART" id="SM00338">
    <property type="entry name" value="BRLZ"/>
    <property type="match status" value="1"/>
</dbReference>
<keyword evidence="6" id="KW-0175">Coiled coil</keyword>
<dbReference type="EMBL" id="MCFE01000044">
    <property type="protein sequence ID" value="ORY03632.1"/>
    <property type="molecule type" value="Genomic_DNA"/>
</dbReference>
<feature type="region of interest" description="Disordered" evidence="7">
    <location>
        <begin position="212"/>
        <end position="243"/>
    </location>
</feature>
<dbReference type="InterPro" id="IPR021755">
    <property type="entry name" value="TF_Aft1_HRA"/>
</dbReference>
<keyword evidence="3" id="KW-0238">DNA-binding</keyword>
<dbReference type="InterPro" id="IPR051027">
    <property type="entry name" value="bZIP_transcription_factors"/>
</dbReference>
<keyword evidence="10" id="KW-1185">Reference proteome</keyword>
<reference evidence="9 10" key="1">
    <citation type="submission" date="2016-07" db="EMBL/GenBank/DDBJ databases">
        <title>Pervasive Adenine N6-methylation of Active Genes in Fungi.</title>
        <authorList>
            <consortium name="DOE Joint Genome Institute"/>
            <person name="Mondo S.J."/>
            <person name="Dannebaum R.O."/>
            <person name="Kuo R.C."/>
            <person name="Labutti K."/>
            <person name="Haridas S."/>
            <person name="Kuo A."/>
            <person name="Salamov A."/>
            <person name="Ahrendt S.R."/>
            <person name="Lipzen A."/>
            <person name="Sullivan W."/>
            <person name="Andreopoulos W.B."/>
            <person name="Clum A."/>
            <person name="Lindquist E."/>
            <person name="Daum C."/>
            <person name="Ramamoorthy G.K."/>
            <person name="Gryganskyi A."/>
            <person name="Culley D."/>
            <person name="Magnuson J.K."/>
            <person name="James T.Y."/>
            <person name="O'Malley M.A."/>
            <person name="Stajich J.E."/>
            <person name="Spatafora J.W."/>
            <person name="Visel A."/>
            <person name="Grigoriev I.V."/>
        </authorList>
    </citation>
    <scope>NUCLEOTIDE SEQUENCE [LARGE SCALE GENOMIC DNA]</scope>
    <source>
        <strain evidence="9 10">CBS 931.73</strain>
    </source>
</reference>
<dbReference type="InterPro" id="IPR046347">
    <property type="entry name" value="bZIP_sf"/>
</dbReference>